<evidence type="ECO:0000313" key="2">
    <source>
        <dbReference type="EMBL" id="KAK6641505.1"/>
    </source>
</evidence>
<feature type="signal peptide" evidence="1">
    <location>
        <begin position="1"/>
        <end position="21"/>
    </location>
</feature>
<proteinExistence type="predicted"/>
<dbReference type="EMBL" id="JAWJWF010000001">
    <property type="protein sequence ID" value="KAK6641505.1"/>
    <property type="molecule type" value="Genomic_DNA"/>
</dbReference>
<sequence length="78" mass="8420">MGHNCYLVLLISLTIVTSSFSRPAPDSAGVVPQPPGLSYGGIPYGSISGRLSEYFGNYESILMPSKKEKPEDDLNSIR</sequence>
<feature type="chain" id="PRO_5045832147" evidence="1">
    <location>
        <begin position="22"/>
        <end position="78"/>
    </location>
</feature>
<protein>
    <submittedName>
        <fullName evidence="2">Uncharacterized protein</fullName>
    </submittedName>
</protein>
<gene>
    <name evidence="2" type="ORF">RUM44_013217</name>
</gene>
<reference evidence="2 3" key="1">
    <citation type="submission" date="2023-09" db="EMBL/GenBank/DDBJ databases">
        <title>Genomes of two closely related lineages of the louse Polyplax serrata with different host specificities.</title>
        <authorList>
            <person name="Martinu J."/>
            <person name="Tarabai H."/>
            <person name="Stefka J."/>
            <person name="Hypsa V."/>
        </authorList>
    </citation>
    <scope>NUCLEOTIDE SEQUENCE [LARGE SCALE GENOMIC DNA]</scope>
    <source>
        <strain evidence="2">98ZLc_SE</strain>
    </source>
</reference>
<comment type="caution">
    <text evidence="2">The sequence shown here is derived from an EMBL/GenBank/DDBJ whole genome shotgun (WGS) entry which is preliminary data.</text>
</comment>
<name>A0ABR1BDI4_POLSC</name>
<accession>A0ABR1BDI4</accession>
<keyword evidence="3" id="KW-1185">Reference proteome</keyword>
<evidence type="ECO:0000313" key="3">
    <source>
        <dbReference type="Proteomes" id="UP001359485"/>
    </source>
</evidence>
<organism evidence="2 3">
    <name type="scientific">Polyplax serrata</name>
    <name type="common">Common mouse louse</name>
    <dbReference type="NCBI Taxonomy" id="468196"/>
    <lineage>
        <taxon>Eukaryota</taxon>
        <taxon>Metazoa</taxon>
        <taxon>Ecdysozoa</taxon>
        <taxon>Arthropoda</taxon>
        <taxon>Hexapoda</taxon>
        <taxon>Insecta</taxon>
        <taxon>Pterygota</taxon>
        <taxon>Neoptera</taxon>
        <taxon>Paraneoptera</taxon>
        <taxon>Psocodea</taxon>
        <taxon>Troctomorpha</taxon>
        <taxon>Phthiraptera</taxon>
        <taxon>Anoplura</taxon>
        <taxon>Polyplacidae</taxon>
        <taxon>Polyplax</taxon>
    </lineage>
</organism>
<evidence type="ECO:0000256" key="1">
    <source>
        <dbReference type="SAM" id="SignalP"/>
    </source>
</evidence>
<dbReference type="Proteomes" id="UP001359485">
    <property type="component" value="Unassembled WGS sequence"/>
</dbReference>
<keyword evidence="1" id="KW-0732">Signal</keyword>